<evidence type="ECO:0000259" key="1">
    <source>
        <dbReference type="PROSITE" id="PS51977"/>
    </source>
</evidence>
<dbReference type="SUPFAM" id="SSF142921">
    <property type="entry name" value="WGR domain-like"/>
    <property type="match status" value="1"/>
</dbReference>
<keyword evidence="3" id="KW-1185">Reference proteome</keyword>
<protein>
    <submittedName>
        <fullName evidence="2">WGR domain-containing protein</fullName>
    </submittedName>
</protein>
<dbReference type="InterPro" id="IPR050458">
    <property type="entry name" value="LolB"/>
</dbReference>
<dbReference type="InterPro" id="IPR036930">
    <property type="entry name" value="WGR_dom_sf"/>
</dbReference>
<dbReference type="SMART" id="SM00773">
    <property type="entry name" value="WGR"/>
    <property type="match status" value="1"/>
</dbReference>
<gene>
    <name evidence="2" type="ORF">FRD01_16790</name>
</gene>
<name>A0A5B8XY76_9DELT</name>
<dbReference type="PANTHER" id="PTHR30634">
    <property type="entry name" value="OUTER MEMBRANE LOLAB LIPOPROTEIN INSERTION APPARATUS"/>
    <property type="match status" value="1"/>
</dbReference>
<dbReference type="EMBL" id="CP042467">
    <property type="protein sequence ID" value="QED30354.1"/>
    <property type="molecule type" value="Genomic_DNA"/>
</dbReference>
<dbReference type="InterPro" id="IPR049809">
    <property type="entry name" value="YehF/YfeS-like_WGR"/>
</dbReference>
<dbReference type="Proteomes" id="UP000321595">
    <property type="component" value="Chromosome"/>
</dbReference>
<dbReference type="Gene3D" id="2.20.140.10">
    <property type="entry name" value="WGR domain"/>
    <property type="match status" value="1"/>
</dbReference>
<dbReference type="OrthoDB" id="8859114at2"/>
<evidence type="ECO:0000313" key="2">
    <source>
        <dbReference type="EMBL" id="QED30354.1"/>
    </source>
</evidence>
<dbReference type="Pfam" id="PF05406">
    <property type="entry name" value="WGR"/>
    <property type="match status" value="1"/>
</dbReference>
<feature type="domain" description="WGR" evidence="1">
    <location>
        <begin position="48"/>
        <end position="113"/>
    </location>
</feature>
<dbReference type="InterPro" id="IPR008893">
    <property type="entry name" value="WGR_domain"/>
</dbReference>
<reference evidence="2 3" key="1">
    <citation type="submission" date="2019-08" db="EMBL/GenBank/DDBJ databases">
        <authorList>
            <person name="Liang Q."/>
        </authorList>
    </citation>
    <scope>NUCLEOTIDE SEQUENCE [LARGE SCALE GENOMIC DNA]</scope>
    <source>
        <strain evidence="2 3">V1718</strain>
    </source>
</reference>
<evidence type="ECO:0000313" key="3">
    <source>
        <dbReference type="Proteomes" id="UP000321595"/>
    </source>
</evidence>
<accession>A0A5B8XY76</accession>
<dbReference type="KEGG" id="bbae:FRD01_16790"/>
<dbReference type="CDD" id="cd07996">
    <property type="entry name" value="WGR_MMR_like"/>
    <property type="match status" value="1"/>
</dbReference>
<dbReference type="PROSITE" id="PS51977">
    <property type="entry name" value="WGR"/>
    <property type="match status" value="1"/>
</dbReference>
<proteinExistence type="predicted"/>
<sequence>MLEAITLSIELGKEPERFLADTDFEPFWEEPDFLKALGREPAAESHARRFEFHDAKSAKFWSIEVVGAELNLAWGKVGTAGQSKTKSFSDAAAAEKEAEKLIKSKTTKGYEEV</sequence>
<dbReference type="PANTHER" id="PTHR30634:SF13">
    <property type="entry name" value="PROTEIN YEHF"/>
    <property type="match status" value="1"/>
</dbReference>
<dbReference type="AlphaFoldDB" id="A0A5B8XY76"/>
<organism evidence="2 3">
    <name type="scientific">Microvenator marinus</name>
    <dbReference type="NCBI Taxonomy" id="2600177"/>
    <lineage>
        <taxon>Bacteria</taxon>
        <taxon>Deltaproteobacteria</taxon>
        <taxon>Bradymonadales</taxon>
        <taxon>Microvenatoraceae</taxon>
        <taxon>Microvenator</taxon>
    </lineage>
</organism>